<proteinExistence type="predicted"/>
<keyword evidence="2" id="KW-1185">Reference proteome</keyword>
<name>A0A5S5BZ91_9FLAO</name>
<dbReference type="Proteomes" id="UP000324376">
    <property type="component" value="Unassembled WGS sequence"/>
</dbReference>
<dbReference type="AlphaFoldDB" id="A0A5S5BZ91"/>
<reference evidence="1 2" key="1">
    <citation type="submission" date="2019-07" db="EMBL/GenBank/DDBJ databases">
        <title>Genomic Encyclopedia of Archaeal and Bacterial Type Strains, Phase II (KMG-II): from individual species to whole genera.</title>
        <authorList>
            <person name="Goeker M."/>
        </authorList>
    </citation>
    <scope>NUCLEOTIDE SEQUENCE [LARGE SCALE GENOMIC DNA]</scope>
    <source>
        <strain evidence="1 2">DSM 17527</strain>
    </source>
</reference>
<evidence type="ECO:0000313" key="1">
    <source>
        <dbReference type="EMBL" id="TYP71522.1"/>
    </source>
</evidence>
<dbReference type="OrthoDB" id="9793561at2"/>
<protein>
    <submittedName>
        <fullName evidence="1">Uncharacterized protein</fullName>
    </submittedName>
</protein>
<comment type="caution">
    <text evidence="1">The sequence shown here is derived from an EMBL/GenBank/DDBJ whole genome shotgun (WGS) entry which is preliminary data.</text>
</comment>
<gene>
    <name evidence="1" type="ORF">BD809_109104</name>
</gene>
<evidence type="ECO:0000313" key="2">
    <source>
        <dbReference type="Proteomes" id="UP000324376"/>
    </source>
</evidence>
<dbReference type="RefSeq" id="WP_148783415.1">
    <property type="nucleotide sequence ID" value="NZ_VNHU01000009.1"/>
</dbReference>
<dbReference type="EMBL" id="VNHU01000009">
    <property type="protein sequence ID" value="TYP71522.1"/>
    <property type="molecule type" value="Genomic_DNA"/>
</dbReference>
<organism evidence="1 2">
    <name type="scientific">Aquimarina intermedia</name>
    <dbReference type="NCBI Taxonomy" id="350814"/>
    <lineage>
        <taxon>Bacteria</taxon>
        <taxon>Pseudomonadati</taxon>
        <taxon>Bacteroidota</taxon>
        <taxon>Flavobacteriia</taxon>
        <taxon>Flavobacteriales</taxon>
        <taxon>Flavobacteriaceae</taxon>
        <taxon>Aquimarina</taxon>
    </lineage>
</organism>
<sequence>MKKLLLIKLGLKTDTEPKHISPKGPARINGRWTFSGKTFDQMFDFEKLKVSDHIIDIKKSLH</sequence>
<accession>A0A5S5BZ91</accession>